<name>A0A0K6GXT5_9NEIS</name>
<proteinExistence type="inferred from homology"/>
<evidence type="ECO:0000256" key="4">
    <source>
        <dbReference type="ARBA" id="ARBA00022692"/>
    </source>
</evidence>
<dbReference type="RefSeq" id="WP_306723319.1">
    <property type="nucleotide sequence ID" value="NZ_CYHA01000003.1"/>
</dbReference>
<dbReference type="Proteomes" id="UP000243535">
    <property type="component" value="Unassembled WGS sequence"/>
</dbReference>
<dbReference type="GO" id="GO:0032153">
    <property type="term" value="C:cell division site"/>
    <property type="evidence" value="ECO:0007669"/>
    <property type="project" value="UniProtKB-UniRule"/>
</dbReference>
<dbReference type="GO" id="GO:0043093">
    <property type="term" value="P:FtsZ-dependent cytokinesis"/>
    <property type="evidence" value="ECO:0007669"/>
    <property type="project" value="UniProtKB-UniRule"/>
</dbReference>
<organism evidence="10 11">
    <name type="scientific">Gulbenkiania indica</name>
    <dbReference type="NCBI Taxonomy" id="375574"/>
    <lineage>
        <taxon>Bacteria</taxon>
        <taxon>Pseudomonadati</taxon>
        <taxon>Pseudomonadota</taxon>
        <taxon>Betaproteobacteria</taxon>
        <taxon>Neisseriales</taxon>
        <taxon>Chromobacteriaceae</taxon>
        <taxon>Gulbenkiania</taxon>
    </lineage>
</organism>
<keyword evidence="5 8" id="KW-1133">Transmembrane helix</keyword>
<evidence type="ECO:0000313" key="10">
    <source>
        <dbReference type="EMBL" id="CUA83552.1"/>
    </source>
</evidence>
<dbReference type="NCBIfam" id="TIGR02209">
    <property type="entry name" value="ftsL_broad"/>
    <property type="match status" value="1"/>
</dbReference>
<comment type="subunit">
    <text evidence="8">Part of a complex composed of FtsB, FtsL and FtsQ.</text>
</comment>
<keyword evidence="7 8" id="KW-0131">Cell cycle</keyword>
<comment type="subcellular location">
    <subcellularLocation>
        <location evidence="8">Cell inner membrane</location>
        <topology evidence="8">Single-pass type II membrane protein</topology>
    </subcellularLocation>
    <subcellularLocation>
        <location evidence="1">Cell membrane</location>
        <topology evidence="1">Single-pass type II membrane protein</topology>
    </subcellularLocation>
    <text evidence="8">Localizes to the division septum where it forms a ring structure.</text>
</comment>
<dbReference type="AlphaFoldDB" id="A0A0K6GXT5"/>
<keyword evidence="2 8" id="KW-1003">Cell membrane</keyword>
<evidence type="ECO:0000256" key="3">
    <source>
        <dbReference type="ARBA" id="ARBA00022618"/>
    </source>
</evidence>
<keyword evidence="6 8" id="KW-0472">Membrane</keyword>
<evidence type="ECO:0000256" key="6">
    <source>
        <dbReference type="ARBA" id="ARBA00023136"/>
    </source>
</evidence>
<dbReference type="PANTHER" id="PTHR37479">
    <property type="entry name" value="CELL DIVISION PROTEIN FTSL"/>
    <property type="match status" value="1"/>
</dbReference>
<comment type="similarity">
    <text evidence="8">Belongs to the FtsL family.</text>
</comment>
<dbReference type="InterPro" id="IPR011922">
    <property type="entry name" value="Cell_div_FtsL"/>
</dbReference>
<evidence type="ECO:0000256" key="1">
    <source>
        <dbReference type="ARBA" id="ARBA00004401"/>
    </source>
</evidence>
<dbReference type="STRING" id="375574.GCA_001418035_01593"/>
<evidence type="ECO:0000256" key="7">
    <source>
        <dbReference type="ARBA" id="ARBA00023306"/>
    </source>
</evidence>
<dbReference type="HAMAP" id="MF_00910">
    <property type="entry name" value="FtsL"/>
    <property type="match status" value="1"/>
</dbReference>
<keyword evidence="3 8" id="KW-0132">Cell division</keyword>
<dbReference type="PROSITE" id="PS51257">
    <property type="entry name" value="PROKAR_LIPOPROTEIN"/>
    <property type="match status" value="1"/>
</dbReference>
<dbReference type="EMBL" id="CYHA01000003">
    <property type="protein sequence ID" value="CUA83552.1"/>
    <property type="molecule type" value="Genomic_DNA"/>
</dbReference>
<protein>
    <recommendedName>
        <fullName evidence="8 9">Cell division protein FtsL</fullName>
    </recommendedName>
</protein>
<keyword evidence="11" id="KW-1185">Reference proteome</keyword>
<sequence length="91" mass="10009">MMHRLNAILLIIAIGCAWAVVTSQHVARKLYGDLEREQKSAHQLEVEYGQLLLEQSTWGAHAVIERSAAARLGMHVPDPVQIQVVTPKGGT</sequence>
<dbReference type="GO" id="GO:0005886">
    <property type="term" value="C:plasma membrane"/>
    <property type="evidence" value="ECO:0007669"/>
    <property type="project" value="UniProtKB-SubCell"/>
</dbReference>
<reference evidence="11" key="1">
    <citation type="submission" date="2015-08" db="EMBL/GenBank/DDBJ databases">
        <authorList>
            <person name="Varghese N."/>
        </authorList>
    </citation>
    <scope>NUCLEOTIDE SEQUENCE [LARGE SCALE GENOMIC DNA]</scope>
    <source>
        <strain evidence="11">DSM 17901</strain>
    </source>
</reference>
<evidence type="ECO:0000256" key="2">
    <source>
        <dbReference type="ARBA" id="ARBA00022475"/>
    </source>
</evidence>
<keyword evidence="4 8" id="KW-0812">Transmembrane</keyword>
<comment type="function">
    <text evidence="8">Essential cell division protein. May link together the upstream cell division proteins, which are predominantly cytoplasmic, with the downstream cell division proteins, which are predominantly periplasmic.</text>
</comment>
<evidence type="ECO:0000256" key="5">
    <source>
        <dbReference type="ARBA" id="ARBA00022989"/>
    </source>
</evidence>
<evidence type="ECO:0000256" key="8">
    <source>
        <dbReference type="HAMAP-Rule" id="MF_00910"/>
    </source>
</evidence>
<dbReference type="Pfam" id="PF04999">
    <property type="entry name" value="FtsL"/>
    <property type="match status" value="1"/>
</dbReference>
<keyword evidence="8" id="KW-0997">Cell inner membrane</keyword>
<gene>
    <name evidence="8" type="primary">ftsL</name>
    <name evidence="10" type="ORF">Ga0061063_1801</name>
</gene>
<accession>A0A0K6GXT5</accession>
<dbReference type="PANTHER" id="PTHR37479:SF1">
    <property type="entry name" value="CELL DIVISION PROTEIN FTSL"/>
    <property type="match status" value="1"/>
</dbReference>
<evidence type="ECO:0000313" key="11">
    <source>
        <dbReference type="Proteomes" id="UP000243535"/>
    </source>
</evidence>
<evidence type="ECO:0000256" key="9">
    <source>
        <dbReference type="NCBIfam" id="TIGR02209"/>
    </source>
</evidence>